<organism evidence="3 4">
    <name type="scientific">Mugilogobius chulae</name>
    <name type="common">yellowstripe goby</name>
    <dbReference type="NCBI Taxonomy" id="88201"/>
    <lineage>
        <taxon>Eukaryota</taxon>
        <taxon>Metazoa</taxon>
        <taxon>Chordata</taxon>
        <taxon>Craniata</taxon>
        <taxon>Vertebrata</taxon>
        <taxon>Euteleostomi</taxon>
        <taxon>Actinopterygii</taxon>
        <taxon>Neopterygii</taxon>
        <taxon>Teleostei</taxon>
        <taxon>Neoteleostei</taxon>
        <taxon>Acanthomorphata</taxon>
        <taxon>Gobiaria</taxon>
        <taxon>Gobiiformes</taxon>
        <taxon>Gobioidei</taxon>
        <taxon>Gobiidae</taxon>
        <taxon>Gobionellinae</taxon>
        <taxon>Mugilogobius</taxon>
    </lineage>
</organism>
<dbReference type="GO" id="GO:0005912">
    <property type="term" value="C:adherens junction"/>
    <property type="evidence" value="ECO:0007669"/>
    <property type="project" value="TreeGrafter"/>
</dbReference>
<proteinExistence type="predicted"/>
<evidence type="ECO:0000256" key="1">
    <source>
        <dbReference type="SAM" id="MobiDB-lite"/>
    </source>
</evidence>
<dbReference type="GO" id="GO:0070830">
    <property type="term" value="P:bicellular tight junction assembly"/>
    <property type="evidence" value="ECO:0007669"/>
    <property type="project" value="TreeGrafter"/>
</dbReference>
<evidence type="ECO:0000259" key="2">
    <source>
        <dbReference type="Pfam" id="PF24617"/>
    </source>
</evidence>
<dbReference type="GO" id="GO:0051015">
    <property type="term" value="F:actin filament binding"/>
    <property type="evidence" value="ECO:0007669"/>
    <property type="project" value="TreeGrafter"/>
</dbReference>
<dbReference type="EMBL" id="JBBPFD010000005">
    <property type="protein sequence ID" value="KAK7925130.1"/>
    <property type="molecule type" value="Genomic_DNA"/>
</dbReference>
<name>A0AAW0PNP0_9GOBI</name>
<sequence>MEYFLTANQLCGGRGGGGGGGGDRKCDGVQDSAARTEDHLDPRELSGPPQPQPQSSKMDNRYFGELLAEVYRKNCDIHSCISEHVSKIKGSKMDSFEYKVDRDDVEALIPKGATELTKQQMRYLLQTRLTADKSMRLLLSTFSSLREELLHMSEDLRLLLSFGRMLTSVDTHTEQIQTFSMGPLGPPLQSPTAIVSMEEIKDGSGATGLWCVPMVSTVDLVEAEPVTEMCGAVGGHQYEGGR</sequence>
<evidence type="ECO:0000313" key="4">
    <source>
        <dbReference type="Proteomes" id="UP001460270"/>
    </source>
</evidence>
<feature type="region of interest" description="Disordered" evidence="1">
    <location>
        <begin position="14"/>
        <end position="58"/>
    </location>
</feature>
<dbReference type="GO" id="GO:0003382">
    <property type="term" value="P:epithelial cell morphogenesis"/>
    <property type="evidence" value="ECO:0007669"/>
    <property type="project" value="TreeGrafter"/>
</dbReference>
<protein>
    <recommendedName>
        <fullName evidence="2">POF1B helix-loop-helix domain-containing protein</fullName>
    </recommendedName>
</protein>
<dbReference type="PANTHER" id="PTHR22546:SF0">
    <property type="entry name" value="PROTEIN POF1B"/>
    <property type="match status" value="1"/>
</dbReference>
<reference evidence="4" key="1">
    <citation type="submission" date="2024-04" db="EMBL/GenBank/DDBJ databases">
        <title>Salinicola lusitanus LLJ914,a marine bacterium isolated from the Okinawa Trough.</title>
        <authorList>
            <person name="Li J."/>
        </authorList>
    </citation>
    <scope>NUCLEOTIDE SEQUENCE [LARGE SCALE GENOMIC DNA]</scope>
</reference>
<feature type="domain" description="POF1B helix-loop-helix" evidence="2">
    <location>
        <begin position="61"/>
        <end position="142"/>
    </location>
</feature>
<dbReference type="GO" id="GO:0005884">
    <property type="term" value="C:actin filament"/>
    <property type="evidence" value="ECO:0007669"/>
    <property type="project" value="TreeGrafter"/>
</dbReference>
<dbReference type="GO" id="GO:0005923">
    <property type="term" value="C:bicellular tight junction"/>
    <property type="evidence" value="ECO:0007669"/>
    <property type="project" value="TreeGrafter"/>
</dbReference>
<evidence type="ECO:0000313" key="3">
    <source>
        <dbReference type="EMBL" id="KAK7925130.1"/>
    </source>
</evidence>
<accession>A0AAW0PNP0</accession>
<dbReference type="AlphaFoldDB" id="A0AAW0PNP0"/>
<feature type="compositionally biased region" description="Basic and acidic residues" evidence="1">
    <location>
        <begin position="22"/>
        <end position="44"/>
    </location>
</feature>
<comment type="caution">
    <text evidence="3">The sequence shown here is derived from an EMBL/GenBank/DDBJ whole genome shotgun (WGS) entry which is preliminary data.</text>
</comment>
<dbReference type="PANTHER" id="PTHR22546">
    <property type="entry name" value="PREMATURE OVARIAN FAILURE, 1B"/>
    <property type="match status" value="1"/>
</dbReference>
<dbReference type="GO" id="GO:0007015">
    <property type="term" value="P:actin filament organization"/>
    <property type="evidence" value="ECO:0007669"/>
    <property type="project" value="TreeGrafter"/>
</dbReference>
<dbReference type="Proteomes" id="UP001460270">
    <property type="component" value="Unassembled WGS sequence"/>
</dbReference>
<dbReference type="InterPro" id="IPR026186">
    <property type="entry name" value="POF1B"/>
</dbReference>
<dbReference type="InterPro" id="IPR056240">
    <property type="entry name" value="POF1B_HlH"/>
</dbReference>
<dbReference type="Pfam" id="PF24617">
    <property type="entry name" value="POF1B_HlH"/>
    <property type="match status" value="1"/>
</dbReference>
<keyword evidence="4" id="KW-1185">Reference proteome</keyword>
<gene>
    <name evidence="3" type="ORF">WMY93_007440</name>
</gene>